<feature type="domain" description="Serine aminopeptidase S33" evidence="1">
    <location>
        <begin position="40"/>
        <end position="303"/>
    </location>
</feature>
<dbReference type="HOGENOM" id="CLU_026209_1_0_9"/>
<dbReference type="Gene3D" id="3.40.50.1820">
    <property type="entry name" value="alpha/beta hydrolase"/>
    <property type="match status" value="1"/>
</dbReference>
<comment type="caution">
    <text evidence="2">The sequence shown here is derived from an EMBL/GenBank/DDBJ whole genome shotgun (WGS) entry which is preliminary data.</text>
</comment>
<dbReference type="EMBL" id="AEWT01000010">
    <property type="protein sequence ID" value="EGC69812.1"/>
    <property type="molecule type" value="Genomic_DNA"/>
</dbReference>
<evidence type="ECO:0000313" key="3">
    <source>
        <dbReference type="Proteomes" id="UP000004835"/>
    </source>
</evidence>
<dbReference type="Pfam" id="PF12146">
    <property type="entry name" value="Hydrolase_4"/>
    <property type="match status" value="1"/>
</dbReference>
<reference evidence="2 3" key="1">
    <citation type="submission" date="2011-01" db="EMBL/GenBank/DDBJ databases">
        <authorList>
            <person name="Muzny D."/>
            <person name="Qin X."/>
            <person name="Deng J."/>
            <person name="Jiang H."/>
            <person name="Liu Y."/>
            <person name="Qu J."/>
            <person name="Song X.-Z."/>
            <person name="Zhang L."/>
            <person name="Thornton R."/>
            <person name="Coyle M."/>
            <person name="Francisco L."/>
            <person name="Jackson L."/>
            <person name="Javaid M."/>
            <person name="Korchina V."/>
            <person name="Kovar C."/>
            <person name="Mata R."/>
            <person name="Mathew T."/>
            <person name="Ngo R."/>
            <person name="Nguyen L."/>
            <person name="Nguyen N."/>
            <person name="Okwuonu G."/>
            <person name="Ongeri F."/>
            <person name="Pham C."/>
            <person name="Simmons D."/>
            <person name="Wilczek-Boney K."/>
            <person name="Hale W."/>
            <person name="Jakkamsetti A."/>
            <person name="Pham P."/>
            <person name="Ruth R."/>
            <person name="San Lucas F."/>
            <person name="Warren J."/>
            <person name="Zhang J."/>
            <person name="Zhao Z."/>
            <person name="Zhou C."/>
            <person name="Zhu D."/>
            <person name="Lee S."/>
            <person name="Bess C."/>
            <person name="Blankenburg K."/>
            <person name="Forbes L."/>
            <person name="Fu Q."/>
            <person name="Gubbala S."/>
            <person name="Hirani K."/>
            <person name="Jayaseelan J.C."/>
            <person name="Lara F."/>
            <person name="Munidasa M."/>
            <person name="Palculict T."/>
            <person name="Patil S."/>
            <person name="Pu L.-L."/>
            <person name="Saada N."/>
            <person name="Tang L."/>
            <person name="Weissenberger G."/>
            <person name="Zhu Y."/>
            <person name="Hemphill L."/>
            <person name="Shang Y."/>
            <person name="Youmans B."/>
            <person name="Ayvaz T."/>
            <person name="Ross M."/>
            <person name="Santibanez J."/>
            <person name="Aqrawi P."/>
            <person name="Gross S."/>
            <person name="Joshi V."/>
            <person name="Fowler G."/>
            <person name="Nazareth L."/>
            <person name="Reid J."/>
            <person name="Worley K."/>
            <person name="Petrosino J."/>
            <person name="Highlander S."/>
            <person name="Gibbs R."/>
        </authorList>
    </citation>
    <scope>NUCLEOTIDE SEQUENCE [LARGE SCALE GENOMIC DNA]</scope>
    <source>
        <strain evidence="2 3">ATCC 12755</strain>
    </source>
</reference>
<dbReference type="InterPro" id="IPR022742">
    <property type="entry name" value="Hydrolase_4"/>
</dbReference>
<evidence type="ECO:0000259" key="1">
    <source>
        <dbReference type="Pfam" id="PF12146"/>
    </source>
</evidence>
<gene>
    <name evidence="2" type="ORF">HMPREF9087_1200</name>
</gene>
<accession>F0EIB2</accession>
<dbReference type="InterPro" id="IPR029058">
    <property type="entry name" value="AB_hydrolase_fold"/>
</dbReference>
<evidence type="ECO:0000313" key="2">
    <source>
        <dbReference type="EMBL" id="EGC69812.1"/>
    </source>
</evidence>
<sequence length="321" mass="36834">MAKGKEKAKEVRTMRMNQEKLTSSNGKDQLFVKTWLPEEQPKAVVQIVHGMIEHIERYHEFAECLTVQGYAVVGHDHLGHGQSVKETQAYGHFGEKEGANYLVADVGVVHKYAAACYPDRPYFILGHSMGSLVLRNYLFSQPHPLTGAIIMGTTMEKAVLMQGGKLVTNLLRPFVAQQWPYHVMEQLVFGQHNRRFRPNRTAKDWLTSDPQQVDRYLKDPYTQFHFSLAAYKDLFTLTQAASDPDQLRKIDSELPLLLISGGDDPVGHYGKSVRQLAQQLKQNADVTMYLLEHGRHEILNERNREIVYNEISRWLFEKMPK</sequence>
<dbReference type="SUPFAM" id="SSF53474">
    <property type="entry name" value="alpha/beta-Hydrolases"/>
    <property type="match status" value="1"/>
</dbReference>
<proteinExistence type="predicted"/>
<dbReference type="PANTHER" id="PTHR11614">
    <property type="entry name" value="PHOSPHOLIPASE-RELATED"/>
    <property type="match status" value="1"/>
</dbReference>
<dbReference type="InterPro" id="IPR051044">
    <property type="entry name" value="MAG_DAG_Lipase"/>
</dbReference>
<dbReference type="AlphaFoldDB" id="F0EIB2"/>
<name>F0EIB2_ENTCA</name>
<dbReference type="Proteomes" id="UP000004835">
    <property type="component" value="Unassembled WGS sequence"/>
</dbReference>
<organism evidence="2 3">
    <name type="scientific">Enterococcus casseliflavus ATCC 12755</name>
    <dbReference type="NCBI Taxonomy" id="888066"/>
    <lineage>
        <taxon>Bacteria</taxon>
        <taxon>Bacillati</taxon>
        <taxon>Bacillota</taxon>
        <taxon>Bacilli</taxon>
        <taxon>Lactobacillales</taxon>
        <taxon>Enterococcaceae</taxon>
        <taxon>Enterococcus</taxon>
    </lineage>
</organism>
<protein>
    <recommendedName>
        <fullName evidence="1">Serine aminopeptidase S33 domain-containing protein</fullName>
    </recommendedName>
</protein>